<dbReference type="EMBL" id="CAWUOM010000063">
    <property type="protein sequence ID" value="CAK7269784.1"/>
    <property type="molecule type" value="Genomic_DNA"/>
</dbReference>
<protein>
    <submittedName>
        <fullName evidence="2">Uncharacterized protein</fullName>
    </submittedName>
</protein>
<evidence type="ECO:0000256" key="1">
    <source>
        <dbReference type="SAM" id="MobiDB-lite"/>
    </source>
</evidence>
<organism evidence="2 3">
    <name type="scientific">Sporothrix epigloea</name>
    <dbReference type="NCBI Taxonomy" id="1892477"/>
    <lineage>
        <taxon>Eukaryota</taxon>
        <taxon>Fungi</taxon>
        <taxon>Dikarya</taxon>
        <taxon>Ascomycota</taxon>
        <taxon>Pezizomycotina</taxon>
        <taxon>Sordariomycetes</taxon>
        <taxon>Sordariomycetidae</taxon>
        <taxon>Ophiostomatales</taxon>
        <taxon>Ophiostomataceae</taxon>
        <taxon>Sporothrix</taxon>
    </lineage>
</organism>
<dbReference type="Proteomes" id="UP001642501">
    <property type="component" value="Unassembled WGS sequence"/>
</dbReference>
<evidence type="ECO:0000313" key="2">
    <source>
        <dbReference type="EMBL" id="CAK7269784.1"/>
    </source>
</evidence>
<feature type="compositionally biased region" description="Basic and acidic residues" evidence="1">
    <location>
        <begin position="117"/>
        <end position="130"/>
    </location>
</feature>
<gene>
    <name evidence="2" type="ORF">SEPCBS57363_003775</name>
</gene>
<comment type="caution">
    <text evidence="2">The sequence shown here is derived from an EMBL/GenBank/DDBJ whole genome shotgun (WGS) entry which is preliminary data.</text>
</comment>
<feature type="region of interest" description="Disordered" evidence="1">
    <location>
        <begin position="1"/>
        <end position="149"/>
    </location>
</feature>
<reference evidence="2 3" key="1">
    <citation type="submission" date="2024-01" db="EMBL/GenBank/DDBJ databases">
        <authorList>
            <person name="Allen C."/>
            <person name="Tagirdzhanova G."/>
        </authorList>
    </citation>
    <scope>NUCLEOTIDE SEQUENCE [LARGE SCALE GENOMIC DNA]</scope>
    <source>
        <strain evidence="2 3">CBS 573.63</strain>
    </source>
</reference>
<name>A0ABP0DNC5_9PEZI</name>
<feature type="compositionally biased region" description="Basic and acidic residues" evidence="1">
    <location>
        <begin position="32"/>
        <end position="57"/>
    </location>
</feature>
<proteinExistence type="predicted"/>
<keyword evidence="3" id="KW-1185">Reference proteome</keyword>
<evidence type="ECO:0000313" key="3">
    <source>
        <dbReference type="Proteomes" id="UP001642501"/>
    </source>
</evidence>
<accession>A0ABP0DNC5</accession>
<sequence length="149" mass="16291">MSSPGWGTASAASTATHLPPPVPPKITHSAHSRPEDAKTDDIAEHQVESAAPRDRDTFLPQPSLSSPDPRSDMHWGLASTKLADDHESESGDVLQGGNEARVQAAGPQHEALYDGFPTERETEQMAERNRPRSRNSHARYYTVETPRSD</sequence>